<organism evidence="1 2">
    <name type="scientific">Solanum pinnatisectum</name>
    <name type="common">tansyleaf nightshade</name>
    <dbReference type="NCBI Taxonomy" id="50273"/>
    <lineage>
        <taxon>Eukaryota</taxon>
        <taxon>Viridiplantae</taxon>
        <taxon>Streptophyta</taxon>
        <taxon>Embryophyta</taxon>
        <taxon>Tracheophyta</taxon>
        <taxon>Spermatophyta</taxon>
        <taxon>Magnoliopsida</taxon>
        <taxon>eudicotyledons</taxon>
        <taxon>Gunneridae</taxon>
        <taxon>Pentapetalae</taxon>
        <taxon>asterids</taxon>
        <taxon>lamiids</taxon>
        <taxon>Solanales</taxon>
        <taxon>Solanaceae</taxon>
        <taxon>Solanoideae</taxon>
        <taxon>Solaneae</taxon>
        <taxon>Solanum</taxon>
    </lineage>
</organism>
<proteinExistence type="predicted"/>
<dbReference type="Gene3D" id="2.40.70.10">
    <property type="entry name" value="Acid Proteases"/>
    <property type="match status" value="1"/>
</dbReference>
<comment type="caution">
    <text evidence="1">The sequence shown here is derived from an EMBL/GenBank/DDBJ whole genome shotgun (WGS) entry which is preliminary data.</text>
</comment>
<name>A0AAV9K984_9SOLN</name>
<evidence type="ECO:0000313" key="2">
    <source>
        <dbReference type="Proteomes" id="UP001311915"/>
    </source>
</evidence>
<keyword evidence="2" id="KW-1185">Reference proteome</keyword>
<dbReference type="InterPro" id="IPR021109">
    <property type="entry name" value="Peptidase_aspartic_dom_sf"/>
</dbReference>
<protein>
    <submittedName>
        <fullName evidence="1">Uncharacterized protein</fullName>
    </submittedName>
</protein>
<sequence length="397" mass="43983">MFTLLKRISQGNLEWNGGGAKLVVQKTAGVSEVDAVTTLIAQISAMQNMMTTQFNNMSLGQQQAQVNMVQKPPTWCEVCGGRDHNAKVWYPKYVKYMKDVVANKSRLVEYATVALTEECNSRIQNRLPTKLKDLGSFTVQIKIGKCIEARGLCDLGASINLMSTSMFLKLGLGRPKSTTIMLQLADLSIARPDGVIEDVLSDLEVQFILGHLFLATGGALIDMTAGRLTMRAHEVFYVYKAMKLPAIYEDLSAIIDIEGDAEAQELAIVLDVPNVSMLRKFVEPLNRVLGPPPKPSIEEAPKLELKALPSHLRYAFLGANESLPVILSSALSEIQVDASLKILRKRKKAIGWQMADIHGISPALCMHMIFTEEGHKSSVQPQCRLYPMMKVWYARCD</sequence>
<dbReference type="Proteomes" id="UP001311915">
    <property type="component" value="Unassembled WGS sequence"/>
</dbReference>
<dbReference type="CDD" id="cd00303">
    <property type="entry name" value="retropepsin_like"/>
    <property type="match status" value="1"/>
</dbReference>
<accession>A0AAV9K984</accession>
<reference evidence="1 2" key="1">
    <citation type="submission" date="2023-10" db="EMBL/GenBank/DDBJ databases">
        <title>Genome-Wide Identification Analysis in wild type Solanum Pinnatisectum Reveals Some Genes Defensing Phytophthora Infestans.</title>
        <authorList>
            <person name="Sun C."/>
        </authorList>
    </citation>
    <scope>NUCLEOTIDE SEQUENCE [LARGE SCALE GENOMIC DNA]</scope>
    <source>
        <strain evidence="1">LQN</strain>
        <tissue evidence="1">Leaf</tissue>
    </source>
</reference>
<evidence type="ECO:0000313" key="1">
    <source>
        <dbReference type="EMBL" id="KAK4708672.1"/>
    </source>
</evidence>
<dbReference type="PANTHER" id="PTHR33067">
    <property type="entry name" value="RNA-DIRECTED DNA POLYMERASE-RELATED"/>
    <property type="match status" value="1"/>
</dbReference>
<dbReference type="EMBL" id="JAWPEI010000012">
    <property type="protein sequence ID" value="KAK4708672.1"/>
    <property type="molecule type" value="Genomic_DNA"/>
</dbReference>
<dbReference type="PANTHER" id="PTHR33067:SF39">
    <property type="entry name" value="TRANSCRIPTION FACTOR INTERACTOR AND REGULATOR CCHC(ZN) FAMILY"/>
    <property type="match status" value="1"/>
</dbReference>
<gene>
    <name evidence="1" type="ORF">R3W88_029597</name>
</gene>
<dbReference type="AlphaFoldDB" id="A0AAV9K984"/>